<dbReference type="GO" id="GO:0006508">
    <property type="term" value="P:proteolysis"/>
    <property type="evidence" value="ECO:0007669"/>
    <property type="project" value="InterPro"/>
</dbReference>
<name>A0A4P6JPU4_KTERU</name>
<dbReference type="AlphaFoldDB" id="A0A4P6JPU4"/>
<dbReference type="EMBL" id="CP035758">
    <property type="protein sequence ID" value="QBD77315.1"/>
    <property type="molecule type" value="Genomic_DNA"/>
</dbReference>
<protein>
    <recommendedName>
        <fullName evidence="4">Aminopeptidase</fullName>
    </recommendedName>
</protein>
<dbReference type="SUPFAM" id="SSF144052">
    <property type="entry name" value="Thermophilic metalloprotease-like"/>
    <property type="match status" value="1"/>
</dbReference>
<organism evidence="2 3">
    <name type="scientific">Ktedonosporobacter rubrisoli</name>
    <dbReference type="NCBI Taxonomy" id="2509675"/>
    <lineage>
        <taxon>Bacteria</taxon>
        <taxon>Bacillati</taxon>
        <taxon>Chloroflexota</taxon>
        <taxon>Ktedonobacteria</taxon>
        <taxon>Ktedonobacterales</taxon>
        <taxon>Ktedonosporobacteraceae</taxon>
        <taxon>Ktedonosporobacter</taxon>
    </lineage>
</organism>
<dbReference type="OrthoDB" id="9803993at2"/>
<dbReference type="PANTHER" id="PTHR34448">
    <property type="entry name" value="AMINOPEPTIDASE"/>
    <property type="match status" value="1"/>
</dbReference>
<dbReference type="PANTHER" id="PTHR34448:SF1">
    <property type="entry name" value="BLL6088 PROTEIN"/>
    <property type="match status" value="1"/>
</dbReference>
<evidence type="ECO:0000256" key="1">
    <source>
        <dbReference type="ARBA" id="ARBA00022723"/>
    </source>
</evidence>
<reference evidence="2 3" key="1">
    <citation type="submission" date="2019-01" db="EMBL/GenBank/DDBJ databases">
        <title>Ktedonosporobacter rubrisoli SCAWS-G2.</title>
        <authorList>
            <person name="Huang Y."/>
            <person name="Yan B."/>
        </authorList>
    </citation>
    <scope>NUCLEOTIDE SEQUENCE [LARGE SCALE GENOMIC DNA]</scope>
    <source>
        <strain evidence="2 3">SCAWS-G2</strain>
    </source>
</reference>
<accession>A0A4P6JPU4</accession>
<sequence>MLSLDEGARYLGEFAFGNNPRVMRVIHNTLFDEKMGGTVHLALGDSFPEAGVVNRSAIHWDIICDLRLEGEVWVDDTLFLKDGRLLLKTEALGRCQI</sequence>
<evidence type="ECO:0008006" key="4">
    <source>
        <dbReference type="Google" id="ProtNLM"/>
    </source>
</evidence>
<dbReference type="KEGG" id="kbs:EPA93_15475"/>
<dbReference type="InterPro" id="IPR000787">
    <property type="entry name" value="Peptidase_M29"/>
</dbReference>
<dbReference type="Pfam" id="PF02073">
    <property type="entry name" value="Peptidase_M29"/>
    <property type="match status" value="1"/>
</dbReference>
<dbReference type="GO" id="GO:0004177">
    <property type="term" value="F:aminopeptidase activity"/>
    <property type="evidence" value="ECO:0007669"/>
    <property type="project" value="InterPro"/>
</dbReference>
<dbReference type="InterPro" id="IPR052170">
    <property type="entry name" value="M29_Exopeptidase"/>
</dbReference>
<evidence type="ECO:0000313" key="3">
    <source>
        <dbReference type="Proteomes" id="UP000290365"/>
    </source>
</evidence>
<keyword evidence="1" id="KW-0479">Metal-binding</keyword>
<gene>
    <name evidence="2" type="ORF">EPA93_15475</name>
</gene>
<evidence type="ECO:0000313" key="2">
    <source>
        <dbReference type="EMBL" id="QBD77315.1"/>
    </source>
</evidence>
<proteinExistence type="predicted"/>
<keyword evidence="3" id="KW-1185">Reference proteome</keyword>
<dbReference type="GO" id="GO:0046872">
    <property type="term" value="F:metal ion binding"/>
    <property type="evidence" value="ECO:0007669"/>
    <property type="project" value="UniProtKB-KW"/>
</dbReference>
<dbReference type="Proteomes" id="UP000290365">
    <property type="component" value="Chromosome"/>
</dbReference>